<sequence>MANQDIYVGLDIGTTSIKVIAAEVNSGQMSVIGMGNQHSSGLSRGVIVDIDQAAAAIQTAVQQAADKASITINQVVVGVPASLLQIERVTGMIAVGETSKEITDADVRNVAATAMMRNLPPEREVIAVIPSQFTVDGFDGIQDPRGMIGVRVEMRGLLLTVPKTVVHNIKRAVNKAGLAIEQMVVNPLALGEYILSDGEQDFGTVVIDLGGGQSTAAVIHDHKLKFTYADREGGENITKDISIVLNTDYTSAEKLKRDFGNADSFAASEDETFPVTVVGKPNPAMISEKYLSEIIEARVTQILTRLNEALSDAHALDLPGGIVITGGTAAMPGITSLAKEIFQREVKLYMPSEVGLRHPSFSQALALIKSAAAMTDIDKLANSAVTQEEITATGGRSTQSTEQPRLARQPSADQQRPARKAKADTASEQQDEPEPKETGKKIRHFFSSFFE</sequence>
<keyword evidence="1 5" id="KW-1003">Cell membrane</keyword>
<name>A0A0R1TUD6_9LACO</name>
<evidence type="ECO:0000256" key="5">
    <source>
        <dbReference type="HAMAP-Rule" id="MF_02033"/>
    </source>
</evidence>
<feature type="compositionally biased region" description="Polar residues" evidence="7">
    <location>
        <begin position="388"/>
        <end position="403"/>
    </location>
</feature>
<dbReference type="STRING" id="1423783.FC50_GL002056"/>
<dbReference type="NCBIfam" id="TIGR01174">
    <property type="entry name" value="ftsA"/>
    <property type="match status" value="1"/>
</dbReference>
<keyword evidence="4 5" id="KW-0131">Cell cycle</keyword>
<comment type="function">
    <text evidence="5 6">Cell division protein that is involved in the assembly of the Z ring. May serve as a membrane anchor for the Z ring.</text>
</comment>
<evidence type="ECO:0000256" key="6">
    <source>
        <dbReference type="PIRNR" id="PIRNR003101"/>
    </source>
</evidence>
<evidence type="ECO:0000256" key="1">
    <source>
        <dbReference type="ARBA" id="ARBA00022475"/>
    </source>
</evidence>
<dbReference type="Gene3D" id="3.30.1490.110">
    <property type="match status" value="1"/>
</dbReference>
<dbReference type="Proteomes" id="UP000051922">
    <property type="component" value="Unassembled WGS sequence"/>
</dbReference>
<dbReference type="GO" id="GO:0043093">
    <property type="term" value="P:FtsZ-dependent cytokinesis"/>
    <property type="evidence" value="ECO:0007669"/>
    <property type="project" value="UniProtKB-UniRule"/>
</dbReference>
<comment type="caution">
    <text evidence="9">The sequence shown here is derived from an EMBL/GenBank/DDBJ whole genome shotgun (WGS) entry which is preliminary data.</text>
</comment>
<feature type="region of interest" description="Disordered" evidence="7">
    <location>
        <begin position="388"/>
        <end position="442"/>
    </location>
</feature>
<reference evidence="9 10" key="1">
    <citation type="journal article" date="2015" name="Genome Announc.">
        <title>Expanding the biotechnology potential of lactobacilli through comparative genomics of 213 strains and associated genera.</title>
        <authorList>
            <person name="Sun Z."/>
            <person name="Harris H.M."/>
            <person name="McCann A."/>
            <person name="Guo C."/>
            <person name="Argimon S."/>
            <person name="Zhang W."/>
            <person name="Yang X."/>
            <person name="Jeffery I.B."/>
            <person name="Cooney J.C."/>
            <person name="Kagawa T.F."/>
            <person name="Liu W."/>
            <person name="Song Y."/>
            <person name="Salvetti E."/>
            <person name="Wrobel A."/>
            <person name="Rasinkangas P."/>
            <person name="Parkhill J."/>
            <person name="Rea M.C."/>
            <person name="O'Sullivan O."/>
            <person name="Ritari J."/>
            <person name="Douillard F.P."/>
            <person name="Paul Ross R."/>
            <person name="Yang R."/>
            <person name="Briner A.E."/>
            <person name="Felis G.E."/>
            <person name="de Vos W.M."/>
            <person name="Barrangou R."/>
            <person name="Klaenhammer T.R."/>
            <person name="Caufield P.W."/>
            <person name="Cui Y."/>
            <person name="Zhang H."/>
            <person name="O'Toole P.W."/>
        </authorList>
    </citation>
    <scope>NUCLEOTIDE SEQUENCE [LARGE SCALE GENOMIC DNA]</scope>
    <source>
        <strain evidence="9 10">DSM 15945</strain>
    </source>
</reference>
<dbReference type="GO" id="GO:0009898">
    <property type="term" value="C:cytoplasmic side of plasma membrane"/>
    <property type="evidence" value="ECO:0007669"/>
    <property type="project" value="UniProtKB-UniRule"/>
</dbReference>
<dbReference type="SMART" id="SM00842">
    <property type="entry name" value="FtsA"/>
    <property type="match status" value="1"/>
</dbReference>
<dbReference type="PANTHER" id="PTHR32432">
    <property type="entry name" value="CELL DIVISION PROTEIN FTSA-RELATED"/>
    <property type="match status" value="1"/>
</dbReference>
<feature type="domain" description="SHS2" evidence="8">
    <location>
        <begin position="7"/>
        <end position="194"/>
    </location>
</feature>
<dbReference type="InterPro" id="IPR020823">
    <property type="entry name" value="Cell_div_FtsA"/>
</dbReference>
<dbReference type="CDD" id="cd24048">
    <property type="entry name" value="ASKHA_NBD_FtsA"/>
    <property type="match status" value="1"/>
</dbReference>
<proteinExistence type="inferred from homology"/>
<gene>
    <name evidence="5" type="primary">ftsA</name>
    <name evidence="9" type="ORF">FC50_GL002056</name>
</gene>
<evidence type="ECO:0000256" key="2">
    <source>
        <dbReference type="ARBA" id="ARBA00022618"/>
    </source>
</evidence>
<protein>
    <recommendedName>
        <fullName evidence="5 6">Cell division protein FtsA</fullName>
    </recommendedName>
</protein>
<dbReference type="EMBL" id="AZFJ01000061">
    <property type="protein sequence ID" value="KRL84446.1"/>
    <property type="molecule type" value="Genomic_DNA"/>
</dbReference>
<comment type="subcellular location">
    <subcellularLocation>
        <location evidence="5">Cell membrane</location>
        <topology evidence="5">Peripheral membrane protein</topology>
        <orientation evidence="5">Cytoplasmic side</orientation>
    </subcellularLocation>
    <text evidence="5">Localizes to the Z ring in an FtsZ-dependent manner. Targeted to the membrane through a conserved C-terminal amphipathic helix.</text>
</comment>
<dbReference type="OrthoDB" id="9768127at2"/>
<comment type="similarity">
    <text evidence="5 6">Belongs to the FtsA/MreB family.</text>
</comment>
<evidence type="ECO:0000256" key="7">
    <source>
        <dbReference type="SAM" id="MobiDB-lite"/>
    </source>
</evidence>
<dbReference type="GO" id="GO:0032153">
    <property type="term" value="C:cell division site"/>
    <property type="evidence" value="ECO:0007669"/>
    <property type="project" value="UniProtKB-UniRule"/>
</dbReference>
<evidence type="ECO:0000256" key="3">
    <source>
        <dbReference type="ARBA" id="ARBA00023136"/>
    </source>
</evidence>
<dbReference type="InterPro" id="IPR043129">
    <property type="entry name" value="ATPase_NBD"/>
</dbReference>
<dbReference type="SUPFAM" id="SSF53067">
    <property type="entry name" value="Actin-like ATPase domain"/>
    <property type="match status" value="2"/>
</dbReference>
<evidence type="ECO:0000313" key="10">
    <source>
        <dbReference type="Proteomes" id="UP000051922"/>
    </source>
</evidence>
<dbReference type="AlphaFoldDB" id="A0A0R1TUD6"/>
<evidence type="ECO:0000313" key="9">
    <source>
        <dbReference type="EMBL" id="KRL84446.1"/>
    </source>
</evidence>
<dbReference type="PIRSF" id="PIRSF003101">
    <property type="entry name" value="FtsA"/>
    <property type="match status" value="1"/>
</dbReference>
<comment type="subunit">
    <text evidence="5">Self-interacts. Interacts with FtsZ.</text>
</comment>
<organism evidence="9 10">
    <name type="scientific">Lacticaseibacillus pantheris DSM 15945 = JCM 12539 = NBRC 106106</name>
    <dbReference type="NCBI Taxonomy" id="1423783"/>
    <lineage>
        <taxon>Bacteria</taxon>
        <taxon>Bacillati</taxon>
        <taxon>Bacillota</taxon>
        <taxon>Bacilli</taxon>
        <taxon>Lactobacillales</taxon>
        <taxon>Lactobacillaceae</taxon>
        <taxon>Lacticaseibacillus</taxon>
    </lineage>
</organism>
<dbReference type="InterPro" id="IPR003494">
    <property type="entry name" value="SHS2_FtsA"/>
</dbReference>
<dbReference type="RefSeq" id="WP_056957118.1">
    <property type="nucleotide sequence ID" value="NZ_AZFJ01000061.1"/>
</dbReference>
<evidence type="ECO:0000256" key="4">
    <source>
        <dbReference type="ARBA" id="ARBA00023306"/>
    </source>
</evidence>
<evidence type="ECO:0000259" key="8">
    <source>
        <dbReference type="SMART" id="SM00842"/>
    </source>
</evidence>
<accession>A0A0R1TUD6</accession>
<dbReference type="Gene3D" id="3.30.420.40">
    <property type="match status" value="2"/>
</dbReference>
<keyword evidence="2 5" id="KW-0132">Cell division</keyword>
<dbReference type="Pfam" id="PF02491">
    <property type="entry name" value="SHS2_FTSA"/>
    <property type="match status" value="1"/>
</dbReference>
<dbReference type="PATRIC" id="fig|1423783.4.peg.2107"/>
<dbReference type="InterPro" id="IPR050696">
    <property type="entry name" value="FtsA/MreB"/>
</dbReference>
<keyword evidence="3 5" id="KW-0472">Membrane</keyword>
<dbReference type="Pfam" id="PF14450">
    <property type="entry name" value="FtsA"/>
    <property type="match status" value="1"/>
</dbReference>
<keyword evidence="10" id="KW-1185">Reference proteome</keyword>
<dbReference type="HAMAP" id="MF_02033">
    <property type="entry name" value="FtsA"/>
    <property type="match status" value="1"/>
</dbReference>
<dbReference type="PANTHER" id="PTHR32432:SF4">
    <property type="entry name" value="CELL DIVISION PROTEIN FTSA"/>
    <property type="match status" value="1"/>
</dbReference>